<evidence type="ECO:0000313" key="7">
    <source>
        <dbReference type="EMBL" id="CAE0051541.1"/>
    </source>
</evidence>
<dbReference type="SUPFAM" id="SSF53474">
    <property type="entry name" value="alpha/beta-Hydrolases"/>
    <property type="match status" value="1"/>
</dbReference>
<evidence type="ECO:0000313" key="5">
    <source>
        <dbReference type="EMBL" id="CAE0051532.1"/>
    </source>
</evidence>
<dbReference type="AlphaFoldDB" id="A0A7S3EFN3"/>
<dbReference type="EMBL" id="HBHW01025185">
    <property type="protein sequence ID" value="CAE0051526.1"/>
    <property type="molecule type" value="Transcribed_RNA"/>
</dbReference>
<gene>
    <name evidence="2" type="ORF">RMAR00112_LOCUS19525</name>
    <name evidence="3" type="ORF">RMAR00112_LOCUS19526</name>
    <name evidence="4" type="ORF">RMAR00112_LOCUS19529</name>
    <name evidence="5" type="ORF">RMAR00112_LOCUS19532</name>
    <name evidence="6" type="ORF">RMAR00112_LOCUS19536</name>
    <name evidence="7" type="ORF">RMAR00112_LOCUS19541</name>
</gene>
<dbReference type="PANTHER" id="PTHR12277">
    <property type="entry name" value="ALPHA/BETA HYDROLASE DOMAIN-CONTAINING PROTEIN"/>
    <property type="match status" value="1"/>
</dbReference>
<evidence type="ECO:0000259" key="1">
    <source>
        <dbReference type="Pfam" id="PF00561"/>
    </source>
</evidence>
<dbReference type="EMBL" id="HBHW01025196">
    <property type="protein sequence ID" value="CAE0051536.1"/>
    <property type="molecule type" value="Transcribed_RNA"/>
</dbReference>
<dbReference type="EMBL" id="HBHW01025201">
    <property type="protein sequence ID" value="CAE0051541.1"/>
    <property type="molecule type" value="Transcribed_RNA"/>
</dbReference>
<protein>
    <recommendedName>
        <fullName evidence="1">AB hydrolase-1 domain-containing protein</fullName>
    </recommendedName>
</protein>
<evidence type="ECO:0000313" key="6">
    <source>
        <dbReference type="EMBL" id="CAE0051536.1"/>
    </source>
</evidence>
<sequence>MDVCFVSTGNVILTATRSRRNSASCVCSLGPSSILVAGASLFSWGSVLRSDSLPGPLLQGPAHRVEQVAYVDSKVTTEDTVEPDVSRSKHTLSARDLVRWGIATKAIAGGTLTTIALSILGLYIIQDRLVYWPSSLNKGNPGRFGMDFENVNVVTSDKVAITGWFIKNGQDTSRVPTVIYFHGTDKNASFRLRKAAELYRAVECNILLISYRGYGESMGRPSEKGMCTDAETNMTYIRSRTDIDQKNIWVYGESLGGAVALYFTEKFESEIRGLILENTFTSLIDMIKYVHPLLVSIPETAVGDCLRGLFASPSERGARYSASIHRRLWLWASPEHQSPFMSIPGQDPLRLLSRNKWLSLKRVGCLRLPLLFLSGEEDEFVPPNMMSELFEASASEQKKLVRFPGGTHNNTWRIEGFFQSVADFISCNGDISTNSEPRPQTMTKLT</sequence>
<dbReference type="InterPro" id="IPR000073">
    <property type="entry name" value="AB_hydrolase_1"/>
</dbReference>
<dbReference type="EMBL" id="HBHW01025188">
    <property type="protein sequence ID" value="CAE0051529.1"/>
    <property type="molecule type" value="Transcribed_RNA"/>
</dbReference>
<organism evidence="4">
    <name type="scientific">Rhodosorus marinus</name>
    <dbReference type="NCBI Taxonomy" id="101924"/>
    <lineage>
        <taxon>Eukaryota</taxon>
        <taxon>Rhodophyta</taxon>
        <taxon>Stylonematophyceae</taxon>
        <taxon>Stylonematales</taxon>
        <taxon>Stylonemataceae</taxon>
        <taxon>Rhodosorus</taxon>
    </lineage>
</organism>
<accession>A0A7S3EFN3</accession>
<dbReference type="GO" id="GO:0016020">
    <property type="term" value="C:membrane"/>
    <property type="evidence" value="ECO:0007669"/>
    <property type="project" value="TreeGrafter"/>
</dbReference>
<proteinExistence type="predicted"/>
<dbReference type="Pfam" id="PF00561">
    <property type="entry name" value="Abhydrolase_1"/>
    <property type="match status" value="1"/>
</dbReference>
<evidence type="ECO:0000313" key="4">
    <source>
        <dbReference type="EMBL" id="CAE0051529.1"/>
    </source>
</evidence>
<feature type="domain" description="AB hydrolase-1" evidence="1">
    <location>
        <begin position="177"/>
        <end position="410"/>
    </location>
</feature>
<name>A0A7S3EFN3_9RHOD</name>
<dbReference type="EMBL" id="HBHW01025191">
    <property type="protein sequence ID" value="CAE0051532.1"/>
    <property type="molecule type" value="Transcribed_RNA"/>
</dbReference>
<dbReference type="Gene3D" id="3.40.50.1820">
    <property type="entry name" value="alpha/beta hydrolase"/>
    <property type="match status" value="1"/>
</dbReference>
<dbReference type="GO" id="GO:0008474">
    <property type="term" value="F:palmitoyl-(protein) hydrolase activity"/>
    <property type="evidence" value="ECO:0007669"/>
    <property type="project" value="TreeGrafter"/>
</dbReference>
<dbReference type="PANTHER" id="PTHR12277:SF81">
    <property type="entry name" value="PROTEIN ABHD13"/>
    <property type="match status" value="1"/>
</dbReference>
<dbReference type="InterPro" id="IPR029058">
    <property type="entry name" value="AB_hydrolase_fold"/>
</dbReference>
<dbReference type="PRINTS" id="PR00111">
    <property type="entry name" value="ABHYDROLASE"/>
</dbReference>
<dbReference type="EMBL" id="HBHW01025184">
    <property type="protein sequence ID" value="CAE0051525.1"/>
    <property type="molecule type" value="Transcribed_RNA"/>
</dbReference>
<evidence type="ECO:0000313" key="3">
    <source>
        <dbReference type="EMBL" id="CAE0051526.1"/>
    </source>
</evidence>
<reference evidence="4" key="1">
    <citation type="submission" date="2021-01" db="EMBL/GenBank/DDBJ databases">
        <authorList>
            <person name="Corre E."/>
            <person name="Pelletier E."/>
            <person name="Niang G."/>
            <person name="Scheremetjew M."/>
            <person name="Finn R."/>
            <person name="Kale V."/>
            <person name="Holt S."/>
            <person name="Cochrane G."/>
            <person name="Meng A."/>
            <person name="Brown T."/>
            <person name="Cohen L."/>
        </authorList>
    </citation>
    <scope>NUCLEOTIDE SEQUENCE</scope>
    <source>
        <strain evidence="4">CCMP 769</strain>
    </source>
</reference>
<evidence type="ECO:0000313" key="2">
    <source>
        <dbReference type="EMBL" id="CAE0051525.1"/>
    </source>
</evidence>